<feature type="compositionally biased region" description="Basic and acidic residues" evidence="1">
    <location>
        <begin position="1"/>
        <end position="18"/>
    </location>
</feature>
<dbReference type="EMBL" id="BOQN01000063">
    <property type="protein sequence ID" value="GIM93096.1"/>
    <property type="molecule type" value="Genomic_DNA"/>
</dbReference>
<keyword evidence="4" id="KW-1185">Reference proteome</keyword>
<keyword evidence="2" id="KW-0812">Transmembrane</keyword>
<dbReference type="RefSeq" id="WP_213008930.1">
    <property type="nucleotide sequence ID" value="NZ_BOQN01000063.1"/>
</dbReference>
<evidence type="ECO:0000256" key="1">
    <source>
        <dbReference type="SAM" id="MobiDB-lite"/>
    </source>
</evidence>
<evidence type="ECO:0000313" key="3">
    <source>
        <dbReference type="EMBL" id="GIM93096.1"/>
    </source>
</evidence>
<protein>
    <submittedName>
        <fullName evidence="3">Uncharacterized protein</fullName>
    </submittedName>
</protein>
<reference evidence="3 4" key="1">
    <citation type="submission" date="2021-03" db="EMBL/GenBank/DDBJ databases">
        <title>Whole genome shotgun sequence of Actinoplanes toevensis NBRC 105298.</title>
        <authorList>
            <person name="Komaki H."/>
            <person name="Tamura T."/>
        </authorList>
    </citation>
    <scope>NUCLEOTIDE SEQUENCE [LARGE SCALE GENOMIC DNA]</scope>
    <source>
        <strain evidence="3 4">NBRC 105298</strain>
    </source>
</reference>
<evidence type="ECO:0000256" key="2">
    <source>
        <dbReference type="SAM" id="Phobius"/>
    </source>
</evidence>
<feature type="transmembrane region" description="Helical" evidence="2">
    <location>
        <begin position="45"/>
        <end position="66"/>
    </location>
</feature>
<accession>A0A919W8C2</accession>
<feature type="region of interest" description="Disordered" evidence="1">
    <location>
        <begin position="1"/>
        <end position="20"/>
    </location>
</feature>
<comment type="caution">
    <text evidence="3">The sequence shown here is derived from an EMBL/GenBank/DDBJ whole genome shotgun (WGS) entry which is preliminary data.</text>
</comment>
<sequence length="277" mass="29572">MTEHADQLREAFETHENDTPDPSAVYARVVELSGKYKRRRRSFQVAGGAALAAVAVAGVVTLPNLLPGNARNTSTISYPAGAVPTSAAPSTIPSLSPADLERGWAAYFGAGYDYDDALKIAELWNVPAKNIGNIKAAAGLRLLAGETLPFPATPNDPEPTVSADPEADKQLAAFFNAGYTWDEAEKLAKIWKLSDPSDAKYEAGKKLLAGEKLPVKPTAAGVKAALENKRVEAFFNKGYDVDDAIKLAKAWHLKTAYQAKIEGGKRILAGQTLPIQP</sequence>
<proteinExistence type="predicted"/>
<evidence type="ECO:0000313" key="4">
    <source>
        <dbReference type="Proteomes" id="UP000677082"/>
    </source>
</evidence>
<dbReference type="AlphaFoldDB" id="A0A919W8C2"/>
<name>A0A919W8C2_9ACTN</name>
<keyword evidence="2" id="KW-0472">Membrane</keyword>
<organism evidence="3 4">
    <name type="scientific">Paractinoplanes toevensis</name>
    <dbReference type="NCBI Taxonomy" id="571911"/>
    <lineage>
        <taxon>Bacteria</taxon>
        <taxon>Bacillati</taxon>
        <taxon>Actinomycetota</taxon>
        <taxon>Actinomycetes</taxon>
        <taxon>Micromonosporales</taxon>
        <taxon>Micromonosporaceae</taxon>
        <taxon>Paractinoplanes</taxon>
    </lineage>
</organism>
<gene>
    <name evidence="3" type="ORF">Ato02nite_048890</name>
</gene>
<dbReference type="Proteomes" id="UP000677082">
    <property type="component" value="Unassembled WGS sequence"/>
</dbReference>
<keyword evidence="2" id="KW-1133">Transmembrane helix</keyword>